<dbReference type="InterPro" id="IPR014144">
    <property type="entry name" value="LigD_PE_domain"/>
</dbReference>
<evidence type="ECO:0000259" key="3">
    <source>
        <dbReference type="Pfam" id="PF13298"/>
    </source>
</evidence>
<dbReference type="InterPro" id="IPR012310">
    <property type="entry name" value="DNA_ligase_ATP-dep_cent"/>
</dbReference>
<feature type="region of interest" description="Disordered" evidence="1">
    <location>
        <begin position="1"/>
        <end position="36"/>
    </location>
</feature>
<dbReference type="EMBL" id="CADIKK010000019">
    <property type="protein sequence ID" value="CAB3795409.1"/>
    <property type="molecule type" value="Genomic_DNA"/>
</dbReference>
<dbReference type="PANTHER" id="PTHR39465">
    <property type="entry name" value="DNA LIGASE D, 3'-PHOSPHOESTERASE DOMAIN"/>
    <property type="match status" value="1"/>
</dbReference>
<dbReference type="NCBIfam" id="TIGR02777">
    <property type="entry name" value="LigD_PE_dom"/>
    <property type="match status" value="1"/>
</dbReference>
<dbReference type="GO" id="GO:0006281">
    <property type="term" value="P:DNA repair"/>
    <property type="evidence" value="ECO:0007669"/>
    <property type="project" value="InterPro"/>
</dbReference>
<dbReference type="GO" id="GO:0005524">
    <property type="term" value="F:ATP binding"/>
    <property type="evidence" value="ECO:0007669"/>
    <property type="project" value="InterPro"/>
</dbReference>
<dbReference type="GO" id="GO:0006310">
    <property type="term" value="P:DNA recombination"/>
    <property type="evidence" value="ECO:0007669"/>
    <property type="project" value="InterPro"/>
</dbReference>
<dbReference type="GO" id="GO:0003910">
    <property type="term" value="F:DNA ligase (ATP) activity"/>
    <property type="evidence" value="ECO:0007669"/>
    <property type="project" value="InterPro"/>
</dbReference>
<feature type="domain" description="DNA ligase D 3'-phosphoesterase" evidence="3">
    <location>
        <begin position="45"/>
        <end position="150"/>
    </location>
</feature>
<accession>A0A6S7CQN0</accession>
<protein>
    <submittedName>
        <fullName evidence="4">Multifunctional non-homologous end joining protein LigD</fullName>
    </submittedName>
</protein>
<gene>
    <name evidence="4" type="primary">ligD_3</name>
    <name evidence="4" type="ORF">LMG28614_04169</name>
</gene>
<dbReference type="Gene3D" id="3.30.1490.70">
    <property type="match status" value="1"/>
</dbReference>
<name>A0A6S7CQN0_9BURK</name>
<evidence type="ECO:0000313" key="5">
    <source>
        <dbReference type="Proteomes" id="UP000494365"/>
    </source>
</evidence>
<keyword evidence="5" id="KW-1185">Reference proteome</keyword>
<feature type="domain" description="ATP-dependent DNA ligase family profile" evidence="2">
    <location>
        <begin position="241"/>
        <end position="360"/>
    </location>
</feature>
<dbReference type="AlphaFoldDB" id="A0A6S7CQN0"/>
<proteinExistence type="predicted"/>
<dbReference type="Pfam" id="PF13298">
    <property type="entry name" value="LigD_N"/>
    <property type="match status" value="1"/>
</dbReference>
<dbReference type="Gene3D" id="3.30.470.30">
    <property type="entry name" value="DNA ligase/mRNA capping enzyme"/>
    <property type="match status" value="1"/>
</dbReference>
<dbReference type="SUPFAM" id="SSF56091">
    <property type="entry name" value="DNA ligase/mRNA capping enzyme, catalytic domain"/>
    <property type="match status" value="1"/>
</dbReference>
<organism evidence="4 5">
    <name type="scientific">Paraburkholderia ultramafica</name>
    <dbReference type="NCBI Taxonomy" id="1544867"/>
    <lineage>
        <taxon>Bacteria</taxon>
        <taxon>Pseudomonadati</taxon>
        <taxon>Pseudomonadota</taxon>
        <taxon>Betaproteobacteria</taxon>
        <taxon>Burkholderiales</taxon>
        <taxon>Burkholderiaceae</taxon>
        <taxon>Paraburkholderia</taxon>
    </lineage>
</organism>
<evidence type="ECO:0000313" key="4">
    <source>
        <dbReference type="EMBL" id="CAB3795409.1"/>
    </source>
</evidence>
<evidence type="ECO:0000259" key="2">
    <source>
        <dbReference type="Pfam" id="PF01068"/>
    </source>
</evidence>
<sequence>MASARDPTTPLARYQKKRDFLVTPEPAPSAASASAGDERQSFVVQKHWARRLHYDFRLQLDGVLLSWAVPKGPCYDPKEKRMAIHMEDHPVEYGGFEGTIPPKQYGAGTVMVWDRGTWEPVGDPHEGMKAGKLVFRLHGEKLAGLWELVRISKPDDRQDQWMLFKKRDEWAQPLAEYDVIKALPDSLARKPLGLIEEREPKVAKSVRNGDAEIDLSAAVPAPLPAKLEPQRATLASSLPTSGDWITETKLDGYRMLARIEKGRVRLFTTGGHDWTRKLASLAAEVEKFPVSSAWLDGEIVVLKDGIPNFGALQDAIDGAANQEIVYFLFDLPYLDGKDLRNVPLWARRALLSQLLEVRVSGFALVRTLRRHELRYSKPPRDWVSRVSCSNATTHGMNREGRRRG</sequence>
<dbReference type="Pfam" id="PF01068">
    <property type="entry name" value="DNA_ligase_A_M"/>
    <property type="match status" value="1"/>
</dbReference>
<dbReference type="Proteomes" id="UP000494365">
    <property type="component" value="Unassembled WGS sequence"/>
</dbReference>
<reference evidence="4 5" key="1">
    <citation type="submission" date="2020-04" db="EMBL/GenBank/DDBJ databases">
        <authorList>
            <person name="De Canck E."/>
        </authorList>
    </citation>
    <scope>NUCLEOTIDE SEQUENCE [LARGE SCALE GENOMIC DNA]</scope>
    <source>
        <strain evidence="4 5">LMG 28614</strain>
    </source>
</reference>
<dbReference type="PANTHER" id="PTHR39465:SF1">
    <property type="entry name" value="DNA LIGASE D 3'-PHOSPHOESTERASE DOMAIN-CONTAINING PROTEIN"/>
    <property type="match status" value="1"/>
</dbReference>
<evidence type="ECO:0000256" key="1">
    <source>
        <dbReference type="SAM" id="MobiDB-lite"/>
    </source>
</evidence>